<dbReference type="PANTHER" id="PTHR24148">
    <property type="entry name" value="ANKYRIN REPEAT DOMAIN-CONTAINING PROTEIN 39 HOMOLOG-RELATED"/>
    <property type="match status" value="1"/>
</dbReference>
<organism evidence="2 3">
    <name type="scientific">Lasiodiplodia hormozganensis</name>
    <dbReference type="NCBI Taxonomy" id="869390"/>
    <lineage>
        <taxon>Eukaryota</taxon>
        <taxon>Fungi</taxon>
        <taxon>Dikarya</taxon>
        <taxon>Ascomycota</taxon>
        <taxon>Pezizomycotina</taxon>
        <taxon>Dothideomycetes</taxon>
        <taxon>Dothideomycetes incertae sedis</taxon>
        <taxon>Botryosphaeriales</taxon>
        <taxon>Botryosphaeriaceae</taxon>
        <taxon>Lasiodiplodia</taxon>
    </lineage>
</organism>
<evidence type="ECO:0000313" key="3">
    <source>
        <dbReference type="Proteomes" id="UP001175001"/>
    </source>
</evidence>
<dbReference type="Pfam" id="PF06985">
    <property type="entry name" value="HET"/>
    <property type="match status" value="1"/>
</dbReference>
<dbReference type="EMBL" id="JAUJDW010000228">
    <property type="protein sequence ID" value="KAK0610219.1"/>
    <property type="molecule type" value="Genomic_DNA"/>
</dbReference>
<reference evidence="2" key="1">
    <citation type="submission" date="2023-06" db="EMBL/GenBank/DDBJ databases">
        <title>Multi-omics analyses reveal the molecular pathogenesis toolkit of Lasiodiplodia hormozganensis, a cross-kingdom pathogen.</title>
        <authorList>
            <person name="Felix C."/>
            <person name="Meneses R."/>
            <person name="Goncalves M.F.M."/>
            <person name="Tilleman L."/>
            <person name="Duarte A.S."/>
            <person name="Jorrin-Novo J.V."/>
            <person name="Van De Peer Y."/>
            <person name="Deforce D."/>
            <person name="Van Nieuwerburgh F."/>
            <person name="Esteves A.C."/>
            <person name="Alves A."/>
        </authorList>
    </citation>
    <scope>NUCLEOTIDE SEQUENCE</scope>
    <source>
        <strain evidence="2">CBS 339.90</strain>
    </source>
</reference>
<gene>
    <name evidence="2" type="primary">het-6_8</name>
    <name evidence="2" type="ORF">DIS24_g12154</name>
</gene>
<keyword evidence="3" id="KW-1185">Reference proteome</keyword>
<dbReference type="AlphaFoldDB" id="A0AA39TK56"/>
<dbReference type="Pfam" id="PF26639">
    <property type="entry name" value="Het-6_barrel"/>
    <property type="match status" value="1"/>
</dbReference>
<comment type="caution">
    <text evidence="2">The sequence shown here is derived from an EMBL/GenBank/DDBJ whole genome shotgun (WGS) entry which is preliminary data.</text>
</comment>
<dbReference type="InterPro" id="IPR010730">
    <property type="entry name" value="HET"/>
</dbReference>
<dbReference type="Proteomes" id="UP001175001">
    <property type="component" value="Unassembled WGS sequence"/>
</dbReference>
<sequence length="645" mass="72119">MTSTSDTDDEENFPFEYQPIDTSNNEIRVIYLQALEHPQDAADEPVIRCNLENARLGRGLRYTALSYVWGDPNITKPMFVNGRPFPATINLETALRQLASELRDQYSTKEMCLWVDAICINQSDQAEKTQQVSLMGRIFQRADSVRVWLGPSRDRSSLAFQTLRNLTEMRYAEPLQHVDSWPSFRFSSADTFEAAVRKSLDGILYFLCSTDDRAAAAAAKLSAIFSLLDRPWFRRVWVLQEVALSQKAFLACGPDAMEWEDLWTACWILMGVRDYLQAVMPQGQRSTVAATTLTRKLGGVVTVGYPWVRGQQPLLLLLSMLATDTDAAPLQASDERDFVYGLLSLANDAAYLGIRPDYSRGWREVRVEVARKCLMYYGLDMLSFCGLQQGPGKDFTAASTPSWAPNWASGDLPRPLSIGSVFRVRGGWKKSAYSASGTVGQTVADWSFGFNGGLALSAVNVDYVSVLGGVLPRKDAEFDHETGRDHQLSAWLSGLNELLNEPNPIYNTDEKVAEALWKTPIADRGQVYNYETERATEDLRAGYQALVDDERGSTSQVKAARYAAIARRKLRRRRAFKTSEGYLGIGPHGMQVGDFIWIVVGTSVPLVLRRCMAEAWCIVGEAYVHGIMDGEMMGRNEPFKTINII</sequence>
<dbReference type="InterPro" id="IPR052895">
    <property type="entry name" value="HetReg/Transcr_Mod"/>
</dbReference>
<name>A0AA39TK56_9PEZI</name>
<feature type="domain" description="Heterokaryon incompatibility" evidence="1">
    <location>
        <begin position="62"/>
        <end position="241"/>
    </location>
</feature>
<evidence type="ECO:0000259" key="1">
    <source>
        <dbReference type="Pfam" id="PF06985"/>
    </source>
</evidence>
<protein>
    <submittedName>
        <fullName evidence="2">Heterokaryon incompatibility protein 6</fullName>
    </submittedName>
</protein>
<evidence type="ECO:0000313" key="2">
    <source>
        <dbReference type="EMBL" id="KAK0610219.1"/>
    </source>
</evidence>
<accession>A0AA39TK56</accession>
<dbReference type="PANTHER" id="PTHR24148:SF78">
    <property type="entry name" value="HETEROKARYON INCOMPATIBILITY DOMAIN-CONTAINING PROTEIN"/>
    <property type="match status" value="1"/>
</dbReference>
<proteinExistence type="predicted"/>